<evidence type="ECO:0000313" key="3">
    <source>
        <dbReference type="Proteomes" id="UP001364617"/>
    </source>
</evidence>
<comment type="caution">
    <text evidence="2">The sequence shown here is derived from an EMBL/GenBank/DDBJ whole genome shotgun (WGS) entry which is preliminary data.</text>
</comment>
<dbReference type="InterPro" id="IPR001846">
    <property type="entry name" value="VWF_type-D"/>
</dbReference>
<feature type="domain" description="VWFD" evidence="1">
    <location>
        <begin position="80"/>
        <end position="244"/>
    </location>
</feature>
<evidence type="ECO:0000259" key="1">
    <source>
        <dbReference type="PROSITE" id="PS51233"/>
    </source>
</evidence>
<reference evidence="2 3" key="1">
    <citation type="submission" date="2024-02" db="EMBL/GenBank/DDBJ databases">
        <title>Chromosome-level genome assembly of the Eurasian Minnow (Phoxinus phoxinus).</title>
        <authorList>
            <person name="Oriowo T.O."/>
            <person name="Martin S."/>
            <person name="Stange M."/>
            <person name="Chrysostomakis Y."/>
            <person name="Brown T."/>
            <person name="Winkler S."/>
            <person name="Kukowka S."/>
            <person name="Myers E.W."/>
            <person name="Bohne A."/>
        </authorList>
    </citation>
    <scope>NUCLEOTIDE SEQUENCE [LARGE SCALE GENOMIC DNA]</scope>
    <source>
        <strain evidence="2">ZFMK-TIS-60720</strain>
        <tissue evidence="2">Whole Organism</tissue>
    </source>
</reference>
<keyword evidence="3" id="KW-1185">Reference proteome</keyword>
<dbReference type="SMART" id="SM00216">
    <property type="entry name" value="VWD"/>
    <property type="match status" value="1"/>
</dbReference>
<dbReference type="Pfam" id="PF00094">
    <property type="entry name" value="VWD"/>
    <property type="match status" value="1"/>
</dbReference>
<dbReference type="PANTHER" id="PTHR37860:SF2">
    <property type="entry name" value="VITELLOGENIN DOMAIN-CONTAINING PROTEIN"/>
    <property type="match status" value="1"/>
</dbReference>
<organism evidence="2 3">
    <name type="scientific">Phoxinus phoxinus</name>
    <name type="common">Eurasian minnow</name>
    <dbReference type="NCBI Taxonomy" id="58324"/>
    <lineage>
        <taxon>Eukaryota</taxon>
        <taxon>Metazoa</taxon>
        <taxon>Chordata</taxon>
        <taxon>Craniata</taxon>
        <taxon>Vertebrata</taxon>
        <taxon>Euteleostomi</taxon>
        <taxon>Actinopterygii</taxon>
        <taxon>Neopterygii</taxon>
        <taxon>Teleostei</taxon>
        <taxon>Ostariophysi</taxon>
        <taxon>Cypriniformes</taxon>
        <taxon>Leuciscidae</taxon>
        <taxon>Phoxininae</taxon>
        <taxon>Phoxinus</taxon>
    </lineage>
</organism>
<dbReference type="Proteomes" id="UP001364617">
    <property type="component" value="Unassembled WGS sequence"/>
</dbReference>
<dbReference type="PROSITE" id="PS51233">
    <property type="entry name" value="VWFD"/>
    <property type="match status" value="1"/>
</dbReference>
<evidence type="ECO:0000313" key="2">
    <source>
        <dbReference type="EMBL" id="KAK7162663.1"/>
    </source>
</evidence>
<dbReference type="EMBL" id="JAYKXH010000007">
    <property type="protein sequence ID" value="KAK7162663.1"/>
    <property type="molecule type" value="Genomic_DNA"/>
</dbReference>
<name>A0AAN9D6D5_9TELE</name>
<gene>
    <name evidence="2" type="ORF">R3I93_006871</name>
</gene>
<protein>
    <recommendedName>
        <fullName evidence="1">VWFD domain-containing protein</fullName>
    </recommendedName>
</protein>
<dbReference type="PANTHER" id="PTHR37860">
    <property type="entry name" value="AGAP008810-PA"/>
    <property type="match status" value="1"/>
</dbReference>
<sequence length="332" mass="37076">MLGGVRRQLALMYKFSKSEGELIFRVPLPVGPWLKVKEAGVTEVLLEEFVLKPLLALNSLSPTAELYRLKRKIMDSPINYQAFLVADVYLVSFDGHLFKLPASCDFILAADVIKQTFSIALKSVRFKRRSLEVQMQNTMIAIHPNGEVEINCQVTQIPYTNHEVAIRKDGNIIEVSNERGLRVSCDHHLEVCSAILDGWLHGVSTGLLGTNDNEAANELLLPDGSYTHSVLQFTHSWQVDSECASRKAEICQNGTADSLSCKFLFSSTNSPLSPCFRVVDPVQFTLKCEGLECIRDERADVSRPDFCTLASAYIHLCHRSYVPLELPVQCGQ</sequence>
<proteinExistence type="predicted"/>
<dbReference type="AlphaFoldDB" id="A0AAN9D6D5"/>
<accession>A0AAN9D6D5</accession>